<keyword evidence="2" id="KW-1133">Transmembrane helix</keyword>
<feature type="transmembrane region" description="Helical" evidence="2">
    <location>
        <begin position="345"/>
        <end position="365"/>
    </location>
</feature>
<keyword evidence="2" id="KW-0472">Membrane</keyword>
<dbReference type="CDD" id="cd07341">
    <property type="entry name" value="M56_BlaR1_MecR1_like"/>
    <property type="match status" value="1"/>
</dbReference>
<reference evidence="4 5" key="1">
    <citation type="submission" date="2023-03" db="EMBL/GenBank/DDBJ databases">
        <title>Bacillus Genome Sequencing.</title>
        <authorList>
            <person name="Dunlap C."/>
        </authorList>
    </citation>
    <scope>NUCLEOTIDE SEQUENCE [LARGE SCALE GENOMIC DNA]</scope>
    <source>
        <strain evidence="4 5">BD-525</strain>
    </source>
</reference>
<feature type="compositionally biased region" description="Polar residues" evidence="1">
    <location>
        <begin position="122"/>
        <end position="133"/>
    </location>
</feature>
<protein>
    <submittedName>
        <fullName evidence="4">M56 family metallopeptidase</fullName>
    </submittedName>
</protein>
<dbReference type="InterPro" id="IPR052173">
    <property type="entry name" value="Beta-lactam_resp_regulator"/>
</dbReference>
<keyword evidence="2" id="KW-0812">Transmembrane</keyword>
<evidence type="ECO:0000256" key="2">
    <source>
        <dbReference type="SAM" id="Phobius"/>
    </source>
</evidence>
<gene>
    <name evidence="4" type="ORF">P4H66_09200</name>
</gene>
<dbReference type="PANTHER" id="PTHR34978">
    <property type="entry name" value="POSSIBLE SENSOR-TRANSDUCER PROTEIN BLAR"/>
    <property type="match status" value="1"/>
</dbReference>
<comment type="caution">
    <text evidence="4">The sequence shown here is derived from an EMBL/GenBank/DDBJ whole genome shotgun (WGS) entry which is preliminary data.</text>
</comment>
<evidence type="ECO:0000259" key="3">
    <source>
        <dbReference type="Pfam" id="PF05569"/>
    </source>
</evidence>
<dbReference type="Proteomes" id="UP001344632">
    <property type="component" value="Unassembled WGS sequence"/>
</dbReference>
<dbReference type="Pfam" id="PF05569">
    <property type="entry name" value="Peptidase_M56"/>
    <property type="match status" value="1"/>
</dbReference>
<feature type="transmembrane region" description="Helical" evidence="2">
    <location>
        <begin position="6"/>
        <end position="28"/>
    </location>
</feature>
<evidence type="ECO:0000256" key="1">
    <source>
        <dbReference type="SAM" id="MobiDB-lite"/>
    </source>
</evidence>
<organism evidence="4 5">
    <name type="scientific">Paenibacillus dokdonensis</name>
    <dbReference type="NCBI Taxonomy" id="2567944"/>
    <lineage>
        <taxon>Bacteria</taxon>
        <taxon>Bacillati</taxon>
        <taxon>Bacillota</taxon>
        <taxon>Bacilli</taxon>
        <taxon>Bacillales</taxon>
        <taxon>Paenibacillaceae</taxon>
        <taxon>Paenibacillus</taxon>
    </lineage>
</organism>
<evidence type="ECO:0000313" key="5">
    <source>
        <dbReference type="Proteomes" id="UP001344632"/>
    </source>
</evidence>
<evidence type="ECO:0000313" key="4">
    <source>
        <dbReference type="EMBL" id="MEC0240022.1"/>
    </source>
</evidence>
<feature type="region of interest" description="Disordered" evidence="1">
    <location>
        <begin position="77"/>
        <end position="133"/>
    </location>
</feature>
<accession>A0ABU6GPE8</accession>
<feature type="transmembrane region" description="Helical" evidence="2">
    <location>
        <begin position="139"/>
        <end position="162"/>
    </location>
</feature>
<keyword evidence="5" id="KW-1185">Reference proteome</keyword>
<dbReference type="RefSeq" id="WP_326087368.1">
    <property type="nucleotide sequence ID" value="NZ_JARLKZ010000005.1"/>
</dbReference>
<feature type="compositionally biased region" description="Polar residues" evidence="1">
    <location>
        <begin position="77"/>
        <end position="102"/>
    </location>
</feature>
<dbReference type="EMBL" id="JARLKZ010000005">
    <property type="protein sequence ID" value="MEC0240022.1"/>
    <property type="molecule type" value="Genomic_DNA"/>
</dbReference>
<dbReference type="InterPro" id="IPR008756">
    <property type="entry name" value="Peptidase_M56"/>
</dbReference>
<dbReference type="PANTHER" id="PTHR34978:SF3">
    <property type="entry name" value="SLR0241 PROTEIN"/>
    <property type="match status" value="1"/>
</dbReference>
<sequence length="735" mass="84039">MNYLETVFSLLFTASVASTVILLLLLLIRKLFQKHLKPRVVQILWFLVLVKLLVPIAPQSPISLFNVLPQTFPMEWNSDQKSKQPTHLSEDGSNTEIQSNDADVQKQLPELTPNRADEPGPSSVTRSSQDHSPGTTNELTWLSISALVWLVGLLCLGGYYLFSTLIFRKRVGNALKIEDTKVLNVLEACKRKLNIKRRIYAYETSHLRSPCLYGLWKPKIYLPEDIGTIADSNQLKHILMHELIHYKRKDLWFNSLWALSVGMHWYNPLVWLSVRKMKADQEVACDASVLEALGEREALSYGMTLLMLSRSFSQQPSPRINLSHFGNNKYEAKRRMMMIAKFRKGSYKLSVAATLLIIVLSAILLTNASDAGRGAKLDIAAPSVNSGLNLYPTYNDRFRWFHSLDRALDFPKYNYKVPDYLPEGYQLEDILYSKNVTNINDTDPIIDVVSVTFVSNFGKKNEQTIEVKASKGKGNLLEEGELRGAPYSQIPPNPNKPLEYRQEAVTIGNVKGTLFTDMRRDKKRPETGKSFYWQDDNVWYAIDYYSEYMSQEDLTKMVQSFVMPKEVQHVRYDGAGNSFPLYDEKDLLAAKNILGFKVKIPLELPGLKLSGSVLLRAGDQNTMYGFRQATDALWTTYRAPYDSSTYDTSDYFSLYQSNEPLFDASLLSLTRTLEMDGVEISAYEDKNHVYLSSDKEIKLPYYLWKQDDIYYTVVFWGMDKQPEDNLKAMISSPTQ</sequence>
<proteinExistence type="predicted"/>
<feature type="domain" description="Peptidase M56" evidence="3">
    <location>
        <begin position="11"/>
        <end position="339"/>
    </location>
</feature>
<name>A0ABU6GPE8_9BACL</name>
<feature type="transmembrane region" description="Helical" evidence="2">
    <location>
        <begin position="40"/>
        <end position="58"/>
    </location>
</feature>